<comment type="function">
    <text evidence="5">Endoribonuclease that initiates mRNA decay.</text>
</comment>
<proteinExistence type="inferred from homology"/>
<dbReference type="InterPro" id="IPR006674">
    <property type="entry name" value="HD_domain"/>
</dbReference>
<dbReference type="CDD" id="cd06503">
    <property type="entry name" value="ATP-synt_Fo_b"/>
    <property type="match status" value="1"/>
</dbReference>
<comment type="caution">
    <text evidence="9">The sequence shown here is derived from an EMBL/GenBank/DDBJ whole genome shotgun (WGS) entry which is preliminary data.</text>
</comment>
<dbReference type="SMART" id="SM00322">
    <property type="entry name" value="KH"/>
    <property type="match status" value="1"/>
</dbReference>
<dbReference type="AlphaFoldDB" id="A0A7C2VHW1"/>
<dbReference type="GO" id="GO:0006402">
    <property type="term" value="P:mRNA catabolic process"/>
    <property type="evidence" value="ECO:0007669"/>
    <property type="project" value="UniProtKB-UniRule"/>
</dbReference>
<gene>
    <name evidence="5 9" type="primary">rny</name>
    <name evidence="9" type="ORF">ENO47_06280</name>
</gene>
<evidence type="ECO:0000256" key="1">
    <source>
        <dbReference type="ARBA" id="ARBA00022722"/>
    </source>
</evidence>
<keyword evidence="4 5" id="KW-0694">RNA-binding</keyword>
<feature type="domain" description="HD" evidence="8">
    <location>
        <begin position="385"/>
        <end position="478"/>
    </location>
</feature>
<dbReference type="InterPro" id="IPR036612">
    <property type="entry name" value="KH_dom_type_1_sf"/>
</dbReference>
<feature type="coiled-coil region" evidence="7">
    <location>
        <begin position="36"/>
        <end position="195"/>
    </location>
</feature>
<dbReference type="GO" id="GO:0003723">
    <property type="term" value="F:RNA binding"/>
    <property type="evidence" value="ECO:0007669"/>
    <property type="project" value="UniProtKB-UniRule"/>
</dbReference>
<dbReference type="SMART" id="SM00471">
    <property type="entry name" value="HDc"/>
    <property type="match status" value="1"/>
</dbReference>
<dbReference type="EMBL" id="DSFP01000053">
    <property type="protein sequence ID" value="HEW46256.1"/>
    <property type="molecule type" value="Genomic_DNA"/>
</dbReference>
<dbReference type="PANTHER" id="PTHR12826">
    <property type="entry name" value="RIBONUCLEASE Y"/>
    <property type="match status" value="1"/>
</dbReference>
<comment type="similarity">
    <text evidence="5">Belongs to the RNase Y family.</text>
</comment>
<dbReference type="GO" id="GO:0016787">
    <property type="term" value="F:hydrolase activity"/>
    <property type="evidence" value="ECO:0007669"/>
    <property type="project" value="UniProtKB-KW"/>
</dbReference>
<evidence type="ECO:0000256" key="5">
    <source>
        <dbReference type="HAMAP-Rule" id="MF_00335"/>
    </source>
</evidence>
<evidence type="ECO:0000313" key="9">
    <source>
        <dbReference type="EMBL" id="HEW46256.1"/>
    </source>
</evidence>
<dbReference type="PANTHER" id="PTHR12826:SF15">
    <property type="entry name" value="RIBONUCLEASE Y"/>
    <property type="match status" value="1"/>
</dbReference>
<dbReference type="InterPro" id="IPR006675">
    <property type="entry name" value="HDIG_dom"/>
</dbReference>
<protein>
    <recommendedName>
        <fullName evidence="5 6">Ribonuclease Y</fullName>
        <shortName evidence="5">RNase Y</shortName>
        <ecNumber evidence="5 6">3.1.-.-</ecNumber>
    </recommendedName>
</protein>
<dbReference type="EC" id="3.1.-.-" evidence="5 6"/>
<dbReference type="InterPro" id="IPR003607">
    <property type="entry name" value="HD/PDEase_dom"/>
</dbReference>
<evidence type="ECO:0000256" key="4">
    <source>
        <dbReference type="ARBA" id="ARBA00022884"/>
    </source>
</evidence>
<keyword evidence="3 5" id="KW-0378">Hydrolase</keyword>
<evidence type="ECO:0000256" key="6">
    <source>
        <dbReference type="NCBIfam" id="TIGR03319"/>
    </source>
</evidence>
<keyword evidence="2 5" id="KW-0255">Endonuclease</keyword>
<dbReference type="InterPro" id="IPR004087">
    <property type="entry name" value="KH_dom"/>
</dbReference>
<evidence type="ECO:0000256" key="7">
    <source>
        <dbReference type="SAM" id="Coils"/>
    </source>
</evidence>
<dbReference type="FunFam" id="1.10.3210.10:FF:000022">
    <property type="entry name" value="Ribonuclease Y"/>
    <property type="match status" value="1"/>
</dbReference>
<organism evidence="9">
    <name type="scientific">Hydrogenobacter sp</name>
    <dbReference type="NCBI Taxonomy" id="2152829"/>
    <lineage>
        <taxon>Bacteria</taxon>
        <taxon>Pseudomonadati</taxon>
        <taxon>Aquificota</taxon>
        <taxon>Aquificia</taxon>
        <taxon>Aquificales</taxon>
        <taxon>Aquificaceae</taxon>
        <taxon>Hydrogenobacter</taxon>
    </lineage>
</organism>
<dbReference type="Gene3D" id="3.30.1370.10">
    <property type="entry name" value="K Homology domain, type 1"/>
    <property type="match status" value="1"/>
</dbReference>
<evidence type="ECO:0000256" key="3">
    <source>
        <dbReference type="ARBA" id="ARBA00022801"/>
    </source>
</evidence>
<name>A0A7C2VHW1_9AQUI</name>
<dbReference type="CDD" id="cd00077">
    <property type="entry name" value="HDc"/>
    <property type="match status" value="1"/>
</dbReference>
<dbReference type="NCBIfam" id="TIGR00277">
    <property type="entry name" value="HDIG"/>
    <property type="match status" value="1"/>
</dbReference>
<dbReference type="Pfam" id="PF01966">
    <property type="entry name" value="HD"/>
    <property type="match status" value="1"/>
</dbReference>
<dbReference type="Gene3D" id="1.10.3210.10">
    <property type="entry name" value="Hypothetical protein af1432"/>
    <property type="match status" value="1"/>
</dbReference>
<dbReference type="InterPro" id="IPR004088">
    <property type="entry name" value="KH_dom_type_1"/>
</dbReference>
<keyword evidence="7" id="KW-0175">Coiled coil</keyword>
<dbReference type="HAMAP" id="MF_00335">
    <property type="entry name" value="RNase_Y"/>
    <property type="match status" value="1"/>
</dbReference>
<accession>A0A7C2VHW1</accession>
<dbReference type="Pfam" id="PF12072">
    <property type="entry name" value="RNase_Y_N"/>
    <property type="match status" value="1"/>
</dbReference>
<dbReference type="PROSITE" id="PS50084">
    <property type="entry name" value="KH_TYPE_1"/>
    <property type="match status" value="1"/>
</dbReference>
<dbReference type="PROSITE" id="PS51831">
    <property type="entry name" value="HD"/>
    <property type="match status" value="1"/>
</dbReference>
<dbReference type="SUPFAM" id="SSF109604">
    <property type="entry name" value="HD-domain/PDEase-like"/>
    <property type="match status" value="1"/>
</dbReference>
<dbReference type="Pfam" id="PF00013">
    <property type="entry name" value="KH_1"/>
    <property type="match status" value="1"/>
</dbReference>
<dbReference type="InterPro" id="IPR022711">
    <property type="entry name" value="RNase_Y_N"/>
</dbReference>
<sequence length="569" mass="65615">MSMELVLLVGFIALVIGLSVGFFLKGKKVPSAVEPSPDLEEKRKEANEIILKAKQEAQEILKKAQEEAREIKLVAERDAEKIVRLAQEEADRLRSTIKEETEKIRKDVEEYISEKKQELHKLEQALHQKESNIERRVQALERREEELYRREKEIREMEKEIDKAQRDIQTRLKELEEKEKEIEALKHREMLELQRIASMTLEEARSELFKKVEEESKIEAIRIMKRIEEEARDRAEFEAKKVITTAVQRLASEIAINYTTTTVELPSNEFKGRIIGREGRNIRTFELLTGVDLIIDDTPDIVTISSFDPMRRELAKEALERLIQDGRIHPARIEEVVLEVKKEMDDKIRKMGEETCMELGLYDINPGLYYYIGKLYYRTSYSQNVLLHSKEVAYIAGMMAEELGLDAKIARRAGLLHDVGKAVSHELGGSHTDIGIELCKRYGEPDPVLNAIKAHHEEEPVRYPEVALVCAADALSAARPGARRESLETYLKRLEKLEEIVKSFSGVQNAYAVQAGREVRVIVNPEEISDEEAYMLSKNIARKIEEEMQFPGQIKVVVIRETRHVEYAK</sequence>
<reference evidence="9" key="1">
    <citation type="journal article" date="2020" name="mSystems">
        <title>Genome- and Community-Level Interaction Insights into Carbon Utilization and Element Cycling Functions of Hydrothermarchaeota in Hydrothermal Sediment.</title>
        <authorList>
            <person name="Zhou Z."/>
            <person name="Liu Y."/>
            <person name="Xu W."/>
            <person name="Pan J."/>
            <person name="Luo Z.H."/>
            <person name="Li M."/>
        </authorList>
    </citation>
    <scope>NUCLEOTIDE SEQUENCE [LARGE SCALE GENOMIC DNA]</scope>
    <source>
        <strain evidence="9">SpSt-132</strain>
    </source>
</reference>
<evidence type="ECO:0000259" key="8">
    <source>
        <dbReference type="PROSITE" id="PS51831"/>
    </source>
</evidence>
<evidence type="ECO:0000256" key="2">
    <source>
        <dbReference type="ARBA" id="ARBA00022759"/>
    </source>
</evidence>
<dbReference type="NCBIfam" id="TIGR03319">
    <property type="entry name" value="RNase_Y"/>
    <property type="match status" value="1"/>
</dbReference>
<dbReference type="SUPFAM" id="SSF54791">
    <property type="entry name" value="Eukaryotic type KH-domain (KH-domain type I)"/>
    <property type="match status" value="1"/>
</dbReference>
<dbReference type="CDD" id="cd22431">
    <property type="entry name" value="KH-I_RNaseY"/>
    <property type="match status" value="1"/>
</dbReference>
<dbReference type="InterPro" id="IPR017705">
    <property type="entry name" value="Ribonuclease_Y"/>
</dbReference>
<keyword evidence="1 5" id="KW-0540">Nuclease</keyword>
<dbReference type="GO" id="GO:0005886">
    <property type="term" value="C:plasma membrane"/>
    <property type="evidence" value="ECO:0007669"/>
    <property type="project" value="UniProtKB-UniRule"/>
</dbReference>
<dbReference type="GO" id="GO:0004521">
    <property type="term" value="F:RNA endonuclease activity"/>
    <property type="evidence" value="ECO:0007669"/>
    <property type="project" value="UniProtKB-UniRule"/>
</dbReference>